<reference evidence="5 6" key="1">
    <citation type="journal article" date="2017" name="Gigascience">
        <title>Draft genome of the honey bee ectoparasitic mite, Tropilaelaps mercedesae, is shaped by the parasitic life history.</title>
        <authorList>
            <person name="Dong X."/>
            <person name="Armstrong S.D."/>
            <person name="Xia D."/>
            <person name="Makepeace B.L."/>
            <person name="Darby A.C."/>
            <person name="Kadowaki T."/>
        </authorList>
    </citation>
    <scope>NUCLEOTIDE SEQUENCE [LARGE SCALE GENOMIC DNA]</scope>
    <source>
        <strain evidence="5">Wuxi-XJTLU</strain>
    </source>
</reference>
<protein>
    <recommendedName>
        <fullName evidence="4">Thioredoxin domain-containing protein</fullName>
    </recommendedName>
</protein>
<dbReference type="Pfam" id="PF13848">
    <property type="entry name" value="Thioredoxin_6"/>
    <property type="match status" value="1"/>
</dbReference>
<sequence>MRPLGNSMTVRGVWLGILVLLVFLTGAEARLKKEDLTPIGEDGEVIPEVNGKKLESLLETEEYLAVFFYTKICKTCEPVLAELERINDDAERFGVRFVKNGERAVAKKLLGITQFPALAYYRNKEPQLFTGDLMEEEGVLEWLTNLEAMELADKIEEVNGKILETLIKDKDYLAVLFYKEKHKESELVLVELENIDDEADQLGIGFVKTSEKELFDKYGLDNIPALAYYRKTIPLLYEGDLQNEEEVLKWLEEFKNVDDEDDDVIEDMSADGLENFIDKTDIIAVFVYDSADVAQKQILDELETIDDDLDQHGIPFVKTDDLEFVKKYGFKSADLPQLIYFENGVPQFYKGDMQNEERIMNWLVEQKMEDEIEEVSEDVLQELIENSDYLAVLIYDAGNEKSAQVLAELENIDDECDQHDIPFVKIDDPDVVKQFGVDAVPALFYFEAGIPNYYPGELSNATAVLEWLETVQGSDKLQQYRVYQITSRRNKGIIALQLPQSSRKVAREYGIEDELPCLVYFENEIPSIYHGDLANEEQVLDWLIEQINSDSIEEVTSKILENLIEKNQHVAVMFYEMKGKKVDKKTERVIKELEEIDDEADEQFVLFLKTHDPNASKKYGIEQFPTLVFFDREIPNIYHGDLLKEDEVLAWLVKQKTSEEIEEITEEMLKELVEENPKIVVLFFDKDSDTSKDVLDDLENIDDDLDKLGIPFVKIDDDSIAKDFGILDELPALVYFEDEIPSVYEGDLHNEEKALKWIIKQAQEDTIEEVTEEMLNFLVKEREYVLVFYAPDNCKECPSILSELEKIDDESDDHGVVFVTTDDTKLAKRAAGITKLPAIVLFRNGQPMVYKGCTYAACQVLQWLGVTVGFHLTSSDLDDELRASCNRFCCPAPEGTPLENRHQDDTIDFEKRHHQSPPKLSSLSDETARNQMKKPKALKSRRNRDVADSDADDDHKTEEESRTESDKILETSRHLRARHDGDEVAGTRFCRKSCDSAALNLLRKKKKKLGVKLIHVSRGNTLWESDIEDEEELLKWLTSEDTLDIPDTIEQINQKMLSKLIENNDFVAVLFTKEKCSQCDKVLAELETIDDEAEAMDVDFVRVNDVKVARAYDIETFPAVIFFRKKFPQYYHGDLMDEDAVLTWITQQKERGTLDEIEDVDRPMLEMLLDQMEAVTIAFYTEDCKTCDKVLEELENIDDDTDKYGIYFVKTDDMEYAKELGVSEVPSLVYFENHSPSIYFGDLTNEDAVLEWLIKQRTEDTIENINRDMLNRMIEETDYLAVFFYKARDEESQEILKALENIDDDCADYEVHLVAMVDNLMAKKYGIRDPPGLAYFRHGKHIKFTGDLYDPEEVLEWLTNPENMEMDDAIERVNKRMFERMLGKVESLAVFFYSKTTCKQCSRVLEELERIDDDADAEQIKMVKIDDAQLARKYGVYALPAFLFFRKDEPDPVIYAGDFRTGENMLEWMLLQKNPDSERIEELAGDELRDIVKEEPSIACYFYEEKVDCEECRKVLEELENIDDDTERHGIKFVKSCDHIVAKELGVRRYPSLVYFEHGIPSIYEGDLSGEEEVLQWLITQKTEDTIETVNRDMLEKLVENTQYLAVYFYKSHCRACDQALTELEKIDDDTDLYGIHVVKIQDVGLAKRYGIKTFPALVYFRNGNPLIFEVEEECDDCERALKELENIDDEADVFGIDFVKINSLQAAAKYDVTTFPSLAYFRKGKATIYDGDLTKEDKVLAWLTAQENIELKDEIEEVNRKMLEKILDENDFVAVFFFELNSPDCDEVLKELEHIDDEAEELDIMLLKINDVKYAKKYGINKVPAIVYFRRKFPSIFRGDLMQEEQVLEWLRKNRYRHPELNLFMYALIVVAVGFIAYTLFLIFCMKDATKDKKE</sequence>
<keyword evidence="2" id="KW-0472">Membrane</keyword>
<dbReference type="SUPFAM" id="SSF52833">
    <property type="entry name" value="Thioredoxin-like"/>
    <property type="match status" value="13"/>
</dbReference>
<name>A0A1V9XKH6_9ACAR</name>
<proteinExistence type="predicted"/>
<dbReference type="Proteomes" id="UP000192247">
    <property type="component" value="Unassembled WGS sequence"/>
</dbReference>
<evidence type="ECO:0000313" key="5">
    <source>
        <dbReference type="EMBL" id="OQR73882.1"/>
    </source>
</evidence>
<evidence type="ECO:0000256" key="2">
    <source>
        <dbReference type="SAM" id="Phobius"/>
    </source>
</evidence>
<comment type="caution">
    <text evidence="5">The sequence shown here is derived from an EMBL/GenBank/DDBJ whole genome shotgun (WGS) entry which is preliminary data.</text>
</comment>
<feature type="compositionally biased region" description="Basic and acidic residues" evidence="1">
    <location>
        <begin position="943"/>
        <end position="974"/>
    </location>
</feature>
<dbReference type="FunCoup" id="A0A1V9XKH6">
    <property type="interactions" value="1"/>
</dbReference>
<evidence type="ECO:0000259" key="4">
    <source>
        <dbReference type="PROSITE" id="PS51352"/>
    </source>
</evidence>
<dbReference type="EMBL" id="MNPL01009110">
    <property type="protein sequence ID" value="OQR73882.1"/>
    <property type="molecule type" value="Genomic_DNA"/>
</dbReference>
<dbReference type="Pfam" id="PF00085">
    <property type="entry name" value="Thioredoxin"/>
    <property type="match status" value="2"/>
</dbReference>
<dbReference type="PANTHER" id="PTHR19991:SF3">
    <property type="entry name" value="LETHAL (2) 01289, ISOFORM F"/>
    <property type="match status" value="1"/>
</dbReference>
<feature type="region of interest" description="Disordered" evidence="1">
    <location>
        <begin position="910"/>
        <end position="974"/>
    </location>
</feature>
<dbReference type="InterPro" id="IPR036249">
    <property type="entry name" value="Thioredoxin-like_sf"/>
</dbReference>
<keyword evidence="3" id="KW-0732">Signal</keyword>
<evidence type="ECO:0000313" key="6">
    <source>
        <dbReference type="Proteomes" id="UP000192247"/>
    </source>
</evidence>
<feature type="domain" description="Thioredoxin" evidence="4">
    <location>
        <begin position="1034"/>
        <end position="1170"/>
    </location>
</feature>
<dbReference type="InParanoid" id="A0A1V9XKH6"/>
<dbReference type="OrthoDB" id="10264505at2759"/>
<dbReference type="CDD" id="cd02961">
    <property type="entry name" value="PDI_a_family"/>
    <property type="match status" value="3"/>
</dbReference>
<keyword evidence="2" id="KW-1133">Transmembrane helix</keyword>
<feature type="signal peptide" evidence="3">
    <location>
        <begin position="1"/>
        <end position="29"/>
    </location>
</feature>
<evidence type="ECO:0000256" key="3">
    <source>
        <dbReference type="SAM" id="SignalP"/>
    </source>
</evidence>
<feature type="domain" description="Thioredoxin" evidence="4">
    <location>
        <begin position="27"/>
        <end position="168"/>
    </location>
</feature>
<evidence type="ECO:0000256" key="1">
    <source>
        <dbReference type="SAM" id="MobiDB-lite"/>
    </source>
</evidence>
<dbReference type="InterPro" id="IPR013766">
    <property type="entry name" value="Thioredoxin_domain"/>
</dbReference>
<dbReference type="Gene3D" id="3.40.30.10">
    <property type="entry name" value="Glutaredoxin"/>
    <property type="match status" value="14"/>
</dbReference>
<gene>
    <name evidence="5" type="ORF">BIW11_01064</name>
</gene>
<keyword evidence="2" id="KW-0812">Transmembrane</keyword>
<feature type="chain" id="PRO_5012980793" description="Thioredoxin domain-containing protein" evidence="3">
    <location>
        <begin position="30"/>
        <end position="1896"/>
    </location>
</feature>
<dbReference type="STRING" id="418985.A0A1V9XKH6"/>
<feature type="transmembrane region" description="Helical" evidence="2">
    <location>
        <begin position="1864"/>
        <end position="1886"/>
    </location>
</feature>
<feature type="compositionally biased region" description="Basic residues" evidence="1">
    <location>
        <begin position="931"/>
        <end position="942"/>
    </location>
</feature>
<keyword evidence="6" id="KW-1185">Reference proteome</keyword>
<accession>A0A1V9XKH6</accession>
<dbReference type="PROSITE" id="PS51352">
    <property type="entry name" value="THIOREDOXIN_2"/>
    <property type="match status" value="2"/>
</dbReference>
<dbReference type="CDD" id="cd02947">
    <property type="entry name" value="TRX_family"/>
    <property type="match status" value="2"/>
</dbReference>
<dbReference type="PANTHER" id="PTHR19991">
    <property type="entry name" value="L 2 01289"/>
    <property type="match status" value="1"/>
</dbReference>
<organism evidence="5 6">
    <name type="scientific">Tropilaelaps mercedesae</name>
    <dbReference type="NCBI Taxonomy" id="418985"/>
    <lineage>
        <taxon>Eukaryota</taxon>
        <taxon>Metazoa</taxon>
        <taxon>Ecdysozoa</taxon>
        <taxon>Arthropoda</taxon>
        <taxon>Chelicerata</taxon>
        <taxon>Arachnida</taxon>
        <taxon>Acari</taxon>
        <taxon>Parasitiformes</taxon>
        <taxon>Mesostigmata</taxon>
        <taxon>Gamasina</taxon>
        <taxon>Dermanyssoidea</taxon>
        <taxon>Laelapidae</taxon>
        <taxon>Tropilaelaps</taxon>
    </lineage>
</organism>